<comment type="caution">
    <text evidence="1">The sequence shown here is derived from an EMBL/GenBank/DDBJ whole genome shotgun (WGS) entry which is preliminary data.</text>
</comment>
<dbReference type="Proteomes" id="UP001143910">
    <property type="component" value="Unassembled WGS sequence"/>
</dbReference>
<name>A0ACC1NCB2_9HYPO</name>
<reference evidence="1" key="1">
    <citation type="submission" date="2022-08" db="EMBL/GenBank/DDBJ databases">
        <title>Genome Sequence of Lecanicillium fungicola.</title>
        <authorList>
            <person name="Buettner E."/>
        </authorList>
    </citation>
    <scope>NUCLEOTIDE SEQUENCE</scope>
    <source>
        <strain evidence="1">Babe33</strain>
    </source>
</reference>
<organism evidence="1 2">
    <name type="scientific">Zarea fungicola</name>
    <dbReference type="NCBI Taxonomy" id="93591"/>
    <lineage>
        <taxon>Eukaryota</taxon>
        <taxon>Fungi</taxon>
        <taxon>Dikarya</taxon>
        <taxon>Ascomycota</taxon>
        <taxon>Pezizomycotina</taxon>
        <taxon>Sordariomycetes</taxon>
        <taxon>Hypocreomycetidae</taxon>
        <taxon>Hypocreales</taxon>
        <taxon>Cordycipitaceae</taxon>
        <taxon>Zarea</taxon>
    </lineage>
</organism>
<protein>
    <submittedName>
        <fullName evidence="1">Uncharacterized protein</fullName>
    </submittedName>
</protein>
<sequence>MSRTRKAPSPEDTDTKDLVAAVSKIIGRGAEKRRKCVQDIQDIQDKCQEIMNRVDDSDEFMTDQETAVLDCVTEFFADARHCKASQRHSREQGRRLLAQCVSETSDASATKKIPPGPDIAREPPREDDDASASSSDFPELDFKNDSTVHVRTARRHDTVNEEAGPSVQLDTGGNSVQSQLDGELQRKPTKTISRAGQNESKEDPPNELEQLNKSKRRAVTMSEYAAQFSDRKVIPHRSKYWILHCEVHSGQRFTKKSGMDHLTLEHQKKKQSFDETLGYLGIEITDYIESTAPHFGDRASSAVRQSQEVGGRRSNTREPRTESSPSALPITKGRQAEHAAAADTMEQAARPVPLQQEQPAVNGRLAANSNDDLQHGKEGALHHTERSISVAVATRPMPKVVQEPLRSNTASLVSETALHGHESRERPLDLSSPNIQKALDRPEKDSLKDNVNNTIVIRGIEQRSGAPSKGSTGARDETPYRVRGGGRGSLRPRPRQLQESPNKRGKPGVKGVPVSRSLTRPRNDEPEEVSSPSPSSESVKVSEELTRPRNDEPEEVSSPNTENVKVSEELTRPRTDEPGKVSSPSTANRGFREPGSQPPPELGLHVDVLNMSQQSRISAMIYGSEKPGLATTTMAAATQPPVVAAPPLCNSPATGPLELSEGQMFGLQEMINNSELAVLHCPRCGSVFFLQYCLEEHLEHCDGQAK</sequence>
<evidence type="ECO:0000313" key="2">
    <source>
        <dbReference type="Proteomes" id="UP001143910"/>
    </source>
</evidence>
<gene>
    <name evidence="1" type="ORF">NQ176_g4817</name>
</gene>
<proteinExistence type="predicted"/>
<evidence type="ECO:0000313" key="1">
    <source>
        <dbReference type="EMBL" id="KAJ2976663.1"/>
    </source>
</evidence>
<keyword evidence="2" id="KW-1185">Reference proteome</keyword>
<dbReference type="EMBL" id="JANJQO010000556">
    <property type="protein sequence ID" value="KAJ2976663.1"/>
    <property type="molecule type" value="Genomic_DNA"/>
</dbReference>
<accession>A0ACC1NCB2</accession>